<feature type="compositionally biased region" description="Basic residues" evidence="1">
    <location>
        <begin position="354"/>
        <end position="365"/>
    </location>
</feature>
<evidence type="ECO:0000313" key="3">
    <source>
        <dbReference type="Proteomes" id="UP000053029"/>
    </source>
</evidence>
<evidence type="ECO:0000313" key="2">
    <source>
        <dbReference type="EMBL" id="KIW85236.1"/>
    </source>
</evidence>
<dbReference type="OrthoDB" id="4142094at2759"/>
<dbReference type="HOGENOM" id="CLU_758719_0_0_1"/>
<keyword evidence="3" id="KW-1185">Reference proteome</keyword>
<feature type="region of interest" description="Disordered" evidence="1">
    <location>
        <begin position="200"/>
        <end position="253"/>
    </location>
</feature>
<gene>
    <name evidence="2" type="ORF">Z517_00626</name>
</gene>
<dbReference type="GeneID" id="25300116"/>
<feature type="region of interest" description="Disordered" evidence="1">
    <location>
        <begin position="346"/>
        <end position="365"/>
    </location>
</feature>
<dbReference type="VEuPathDB" id="FungiDB:Z517_00626"/>
<dbReference type="AlphaFoldDB" id="A0A0D2E557"/>
<proteinExistence type="predicted"/>
<reference evidence="2 3" key="1">
    <citation type="submission" date="2015-01" db="EMBL/GenBank/DDBJ databases">
        <title>The Genome Sequence of Fonsecaea pedrosoi CBS 271.37.</title>
        <authorList>
            <consortium name="The Broad Institute Genomics Platform"/>
            <person name="Cuomo C."/>
            <person name="de Hoog S."/>
            <person name="Gorbushina A."/>
            <person name="Stielow B."/>
            <person name="Teixiera M."/>
            <person name="Abouelleil A."/>
            <person name="Chapman S.B."/>
            <person name="Priest M."/>
            <person name="Young S.K."/>
            <person name="Wortman J."/>
            <person name="Nusbaum C."/>
            <person name="Birren B."/>
        </authorList>
    </citation>
    <scope>NUCLEOTIDE SEQUENCE [LARGE SCALE GENOMIC DNA]</scope>
    <source>
        <strain evidence="2 3">CBS 271.37</strain>
    </source>
</reference>
<protein>
    <submittedName>
        <fullName evidence="2">Uncharacterized protein</fullName>
    </submittedName>
</protein>
<name>A0A0D2E557_9EURO</name>
<evidence type="ECO:0000256" key="1">
    <source>
        <dbReference type="SAM" id="MobiDB-lite"/>
    </source>
</evidence>
<dbReference type="EMBL" id="KN846969">
    <property type="protein sequence ID" value="KIW85236.1"/>
    <property type="molecule type" value="Genomic_DNA"/>
</dbReference>
<dbReference type="Proteomes" id="UP000053029">
    <property type="component" value="Unassembled WGS sequence"/>
</dbReference>
<accession>A0A0D2E557</accession>
<organism evidence="2 3">
    <name type="scientific">Fonsecaea pedrosoi CBS 271.37</name>
    <dbReference type="NCBI Taxonomy" id="1442368"/>
    <lineage>
        <taxon>Eukaryota</taxon>
        <taxon>Fungi</taxon>
        <taxon>Dikarya</taxon>
        <taxon>Ascomycota</taxon>
        <taxon>Pezizomycotina</taxon>
        <taxon>Eurotiomycetes</taxon>
        <taxon>Chaetothyriomycetidae</taxon>
        <taxon>Chaetothyriales</taxon>
        <taxon>Herpotrichiellaceae</taxon>
        <taxon>Fonsecaea</taxon>
    </lineage>
</organism>
<dbReference type="RefSeq" id="XP_013289044.1">
    <property type="nucleotide sequence ID" value="XM_013433590.1"/>
</dbReference>
<sequence>MCIWDLAVFQCGHNGSFTRRDGGCALPTSACDKELVNAIRYAIPWNCPDCAQRLARGIPPHPEDHIHPLARSVQQPMRPVAPPPQAVSRRAMVRKSPSPVGDGYDFTEFAEYTNYPGLSQKRMSSNISPTKITKRQRISRNRYSSDAPTMLGRLGNIAQDLNDIAMPSATERKSGVGYSPTRVRLHGTVQDVSEIPVSLVPGLMNTSPTRRRNDRSPTLVSGAGVTKRRKPSNPPRRISPTQPRAPYADANAPFSPSTYAGYAAASQAAARQKQTAARTYNETRDDVERMIETGHHSRDEIVATAKFAMLNHKDQEQILWQYEKSRRTSENQRNGTLDGRKIHNIRSRDEGKREGHKKRGGCAVM</sequence>